<evidence type="ECO:0000313" key="3">
    <source>
        <dbReference type="Proteomes" id="UP001629113"/>
    </source>
</evidence>
<gene>
    <name evidence="2" type="ORF">PVAG01_09406</name>
</gene>
<evidence type="ECO:0000256" key="1">
    <source>
        <dbReference type="SAM" id="Phobius"/>
    </source>
</evidence>
<feature type="transmembrane region" description="Helical" evidence="1">
    <location>
        <begin position="48"/>
        <end position="68"/>
    </location>
</feature>
<protein>
    <recommendedName>
        <fullName evidence="4">NADH dehydrogenase [ubiquinone] 1 alpha subcomplex subunit 1</fullName>
    </recommendedName>
</protein>
<reference evidence="2 3" key="1">
    <citation type="submission" date="2024-06" db="EMBL/GenBank/DDBJ databases">
        <title>Complete genome of Phlyctema vagabunda strain 19-DSS-EL-015.</title>
        <authorList>
            <person name="Fiorenzani C."/>
        </authorList>
    </citation>
    <scope>NUCLEOTIDE SEQUENCE [LARGE SCALE GENOMIC DNA]</scope>
    <source>
        <strain evidence="2 3">19-DSS-EL-015</strain>
    </source>
</reference>
<keyword evidence="1" id="KW-0812">Transmembrane</keyword>
<organism evidence="2 3">
    <name type="scientific">Phlyctema vagabunda</name>
    <dbReference type="NCBI Taxonomy" id="108571"/>
    <lineage>
        <taxon>Eukaryota</taxon>
        <taxon>Fungi</taxon>
        <taxon>Dikarya</taxon>
        <taxon>Ascomycota</taxon>
        <taxon>Pezizomycotina</taxon>
        <taxon>Leotiomycetes</taxon>
        <taxon>Helotiales</taxon>
        <taxon>Dermateaceae</taxon>
        <taxon>Phlyctema</taxon>
    </lineage>
</organism>
<proteinExistence type="predicted"/>
<dbReference type="EMBL" id="JBFCZG010000008">
    <property type="protein sequence ID" value="KAL3419184.1"/>
    <property type="molecule type" value="Genomic_DNA"/>
</dbReference>
<keyword evidence="1" id="KW-1133">Transmembrane helix</keyword>
<sequence length="81" mass="9423">MFHPSQRMMMHASRRMQIGMPNERIAGTTRIHFQKLRAIPVEVYPLGVVVGFMVSIATFSLAKALFFGKNLRKHRTQHVWE</sequence>
<evidence type="ECO:0000313" key="2">
    <source>
        <dbReference type="EMBL" id="KAL3419184.1"/>
    </source>
</evidence>
<name>A0ABR4P796_9HELO</name>
<dbReference type="InterPro" id="IPR010530">
    <property type="entry name" value="B12D"/>
</dbReference>
<dbReference type="Pfam" id="PF06522">
    <property type="entry name" value="B12D"/>
    <property type="match status" value="1"/>
</dbReference>
<keyword evidence="3" id="KW-1185">Reference proteome</keyword>
<keyword evidence="1" id="KW-0472">Membrane</keyword>
<dbReference type="Proteomes" id="UP001629113">
    <property type="component" value="Unassembled WGS sequence"/>
</dbReference>
<comment type="caution">
    <text evidence="2">The sequence shown here is derived from an EMBL/GenBank/DDBJ whole genome shotgun (WGS) entry which is preliminary data.</text>
</comment>
<evidence type="ECO:0008006" key="4">
    <source>
        <dbReference type="Google" id="ProtNLM"/>
    </source>
</evidence>
<accession>A0ABR4P796</accession>